<evidence type="ECO:0000259" key="1">
    <source>
        <dbReference type="Pfam" id="PF16571"/>
    </source>
</evidence>
<reference evidence="2" key="1">
    <citation type="submission" date="2015-08" db="EMBL/GenBank/DDBJ databases">
        <authorList>
            <person name="Babu N.S."/>
            <person name="Beckwith C.J."/>
            <person name="Beseler K.G."/>
            <person name="Brison A."/>
            <person name="Carone J.V."/>
            <person name="Caskin T.P."/>
            <person name="Diamond M."/>
            <person name="Durham M.E."/>
            <person name="Foxe J.M."/>
            <person name="Go M."/>
            <person name="Henderson B.A."/>
            <person name="Jones I.B."/>
            <person name="McGettigan J.A."/>
            <person name="Micheletti S.J."/>
            <person name="Nasrallah M.E."/>
            <person name="Ortiz D."/>
            <person name="Piller C.R."/>
            <person name="Privatt S.R."/>
            <person name="Schneider S.L."/>
            <person name="Sharp S."/>
            <person name="Smith T.C."/>
            <person name="Stanton J.D."/>
            <person name="Ullery H.E."/>
            <person name="Wilson R.J."/>
            <person name="Serrano M.G."/>
            <person name="Buck G."/>
            <person name="Lee V."/>
            <person name="Wang Y."/>
            <person name="Carvalho R."/>
            <person name="Voegtly L."/>
            <person name="Shi R."/>
            <person name="Duckworth R."/>
            <person name="Johnson A."/>
            <person name="Loviza R."/>
            <person name="Walstead R."/>
            <person name="Shah Z."/>
            <person name="Kiflezghi M."/>
            <person name="Wade K."/>
            <person name="Ball S.L."/>
            <person name="Bradley K.W."/>
            <person name="Asai D.J."/>
            <person name="Bowman C.A."/>
            <person name="Russell D.A."/>
            <person name="Pope W.H."/>
            <person name="Jacobs-Sera D."/>
            <person name="Hendrix R.W."/>
            <person name="Hatfull G.F."/>
        </authorList>
    </citation>
    <scope>NUCLEOTIDE SEQUENCE</scope>
</reference>
<organism evidence="2">
    <name type="scientific">metagenome</name>
    <dbReference type="NCBI Taxonomy" id="256318"/>
    <lineage>
        <taxon>unclassified sequences</taxon>
        <taxon>metagenomes</taxon>
    </lineage>
</organism>
<protein>
    <recommendedName>
        <fullName evidence="1">Elongation factor G-binding protein C-terminal treble-clef zinc-finger domain-containing protein</fullName>
    </recommendedName>
</protein>
<feature type="domain" description="Elongation factor G-binding protein C-terminal treble-clef zinc-finger" evidence="1">
    <location>
        <begin position="8"/>
        <end position="162"/>
    </location>
</feature>
<proteinExistence type="predicted"/>
<evidence type="ECO:0000313" key="2">
    <source>
        <dbReference type="EMBL" id="CUR54582.1"/>
    </source>
</evidence>
<dbReference type="EMBL" id="CZKA01000011">
    <property type="protein sequence ID" value="CUR54582.1"/>
    <property type="molecule type" value="Genomic_DNA"/>
</dbReference>
<sequence length="166" mass="18038">MDALTETQIRASFVNCSKGEAKRLNLPSDLGDRDWDGLDFLGWVDPKAPQQSYLVVPTEEHGLVGIQLRRNTSTAGPRRARMCSLCLTTHSGQGVSLMVAARAGRSGRNGNSVGLDICSALECSLYARGRLKAPTVSAAHETLSTDERVARLRRNVLAFVDRALRS</sequence>
<gene>
    <name evidence="2" type="ORF">NOCA2190039</name>
</gene>
<name>A0A2P2C1H9_9ZZZZ</name>
<dbReference type="AlphaFoldDB" id="A0A2P2C1H9"/>
<accession>A0A2P2C1H9</accession>
<dbReference type="InterPro" id="IPR032330">
    <property type="entry name" value="EF-G-binding_C"/>
</dbReference>
<dbReference type="Pfam" id="PF16571">
    <property type="entry name" value="FBP_C"/>
    <property type="match status" value="1"/>
</dbReference>